<dbReference type="NCBIfam" id="TIGR01459">
    <property type="entry name" value="HAD-SF-IIA-hyp4"/>
    <property type="match status" value="1"/>
</dbReference>
<dbReference type="InterPro" id="IPR006356">
    <property type="entry name" value="HAD-SF_hydro_IIA_hyp3"/>
</dbReference>
<dbReference type="GeneID" id="110779561"/>
<dbReference type="Proteomes" id="UP000813463">
    <property type="component" value="Chromosome 3"/>
</dbReference>
<reference evidence="2" key="2">
    <citation type="submission" date="2025-08" db="UniProtKB">
        <authorList>
            <consortium name="RefSeq"/>
        </authorList>
    </citation>
    <scope>IDENTIFICATION</scope>
    <source>
        <tissue evidence="2">Leaf</tissue>
    </source>
</reference>
<accession>A0A9R0JMH3</accession>
<dbReference type="InterPro" id="IPR036412">
    <property type="entry name" value="HAD-like_sf"/>
</dbReference>
<dbReference type="Pfam" id="PF13242">
    <property type="entry name" value="Hydrolase_like"/>
    <property type="match status" value="1"/>
</dbReference>
<reference evidence="1" key="1">
    <citation type="journal article" date="2021" name="Nat. Commun.">
        <title>Genomic analyses provide insights into spinach domestication and the genetic basis of agronomic traits.</title>
        <authorList>
            <person name="Cai X."/>
            <person name="Sun X."/>
            <person name="Xu C."/>
            <person name="Sun H."/>
            <person name="Wang X."/>
            <person name="Ge C."/>
            <person name="Zhang Z."/>
            <person name="Wang Q."/>
            <person name="Fei Z."/>
            <person name="Jiao C."/>
            <person name="Wang Q."/>
        </authorList>
    </citation>
    <scope>NUCLEOTIDE SEQUENCE [LARGE SCALE GENOMIC DNA]</scope>
    <source>
        <strain evidence="1">cv. Varoflay</strain>
    </source>
</reference>
<dbReference type="GO" id="GO:0005737">
    <property type="term" value="C:cytoplasm"/>
    <property type="evidence" value="ECO:0000318"/>
    <property type="project" value="GO_Central"/>
</dbReference>
<proteinExistence type="predicted"/>
<dbReference type="PANTHER" id="PTHR19288">
    <property type="entry name" value="4-NITROPHENYLPHOSPHATASE-RELATED"/>
    <property type="match status" value="1"/>
</dbReference>
<organism evidence="1 2">
    <name type="scientific">Spinacia oleracea</name>
    <name type="common">Spinach</name>
    <dbReference type="NCBI Taxonomy" id="3562"/>
    <lineage>
        <taxon>Eukaryota</taxon>
        <taxon>Viridiplantae</taxon>
        <taxon>Streptophyta</taxon>
        <taxon>Embryophyta</taxon>
        <taxon>Tracheophyta</taxon>
        <taxon>Spermatophyta</taxon>
        <taxon>Magnoliopsida</taxon>
        <taxon>eudicotyledons</taxon>
        <taxon>Gunneridae</taxon>
        <taxon>Pentapetalae</taxon>
        <taxon>Caryophyllales</taxon>
        <taxon>Chenopodiaceae</taxon>
        <taxon>Chenopodioideae</taxon>
        <taxon>Anserineae</taxon>
        <taxon>Spinacia</taxon>
    </lineage>
</organism>
<dbReference type="AlphaFoldDB" id="A0A9R0JMH3"/>
<dbReference type="PANTHER" id="PTHR19288:SF90">
    <property type="entry name" value="OS08G0542600 PROTEIN"/>
    <property type="match status" value="1"/>
</dbReference>
<dbReference type="GO" id="GO:0016791">
    <property type="term" value="F:phosphatase activity"/>
    <property type="evidence" value="ECO:0000318"/>
    <property type="project" value="GO_Central"/>
</dbReference>
<dbReference type="InterPro" id="IPR023214">
    <property type="entry name" value="HAD_sf"/>
</dbReference>
<evidence type="ECO:0000313" key="1">
    <source>
        <dbReference type="Proteomes" id="UP000813463"/>
    </source>
</evidence>
<keyword evidence="1" id="KW-1185">Reference proteome</keyword>
<dbReference type="GO" id="GO:0009507">
    <property type="term" value="C:chloroplast"/>
    <property type="evidence" value="ECO:0007669"/>
    <property type="project" value="TreeGrafter"/>
</dbReference>
<evidence type="ECO:0000313" key="2">
    <source>
        <dbReference type="RefSeq" id="XP_021839738.2"/>
    </source>
</evidence>
<name>A0A9R0JMH3_SPIOL</name>
<gene>
    <name evidence="2" type="primary">LOC110779561</name>
</gene>
<protein>
    <submittedName>
        <fullName evidence="2">Uncharacterized protein isoform X2</fullName>
    </submittedName>
</protein>
<dbReference type="Gene3D" id="3.40.50.1000">
    <property type="entry name" value="HAD superfamily/HAD-like"/>
    <property type="match status" value="2"/>
</dbReference>
<sequence length="249" mass="26884">MVIISNSSRRASVTTEKMRNLGFDPSLFLGSITSGELTHQYLERRDDAWFAALGRSCIHLTWSDRGAISLDGLDLKVVDNVEEAEFILVHGTEALGLSSGSAVPKQLEELEKILGKCALRKIPMVVANPDYVTVEARALRVMPGTLAAKYELLGGEVKWMGKPGKIIYESAMAMAGVDASECIAVGDSLHHDIIGANLAGMQSVFITGGIHANELELDRFGQVAEASKVQDLVSKCGAYPTYVVPAFTW</sequence>
<dbReference type="SUPFAM" id="SSF56784">
    <property type="entry name" value="HAD-like"/>
    <property type="match status" value="1"/>
</dbReference>
<dbReference type="RefSeq" id="XP_021839738.2">
    <property type="nucleotide sequence ID" value="XM_021984046.2"/>
</dbReference>